<dbReference type="RefSeq" id="XP_008870074.1">
    <property type="nucleotide sequence ID" value="XM_008871852.1"/>
</dbReference>
<dbReference type="RefSeq" id="XP_008870073.1">
    <property type="nucleotide sequence ID" value="XM_008871851.1"/>
</dbReference>
<dbReference type="EMBL" id="KI913963">
    <property type="protein sequence ID" value="ETW01076.1"/>
    <property type="molecule type" value="Genomic_DNA"/>
</dbReference>
<dbReference type="RefSeq" id="XP_008870072.1">
    <property type="nucleotide sequence ID" value="XM_008871850.1"/>
</dbReference>
<sequence>MRGKTVVAHQNGACCVTVERSRTSSRAAASVDATSSLRSFTERICIAIQYTNLSETFIGIVGRERTCHRMMRRPTIVMSFDSARARPLLAASTTLRCTYFAMPLARTRRDHQGPSSFPFG</sequence>
<name>A0A024U4B6_9STRA</name>
<accession>A0A024U4B6</accession>
<evidence type="ECO:0000313" key="1">
    <source>
        <dbReference type="EMBL" id="ETW01075.1"/>
    </source>
</evidence>
<reference evidence="1" key="1">
    <citation type="submission" date="2013-12" db="EMBL/GenBank/DDBJ databases">
        <title>The Genome Sequence of Aphanomyces invadans NJM9701.</title>
        <authorList>
            <consortium name="The Broad Institute Genomics Platform"/>
            <person name="Russ C."/>
            <person name="Tyler B."/>
            <person name="van West P."/>
            <person name="Dieguez-Uribeondo J."/>
            <person name="Young S.K."/>
            <person name="Zeng Q."/>
            <person name="Gargeya S."/>
            <person name="Fitzgerald M."/>
            <person name="Abouelleil A."/>
            <person name="Alvarado L."/>
            <person name="Chapman S.B."/>
            <person name="Gainer-Dewar J."/>
            <person name="Goldberg J."/>
            <person name="Griggs A."/>
            <person name="Gujja S."/>
            <person name="Hansen M."/>
            <person name="Howarth C."/>
            <person name="Imamovic A."/>
            <person name="Ireland A."/>
            <person name="Larimer J."/>
            <person name="McCowan C."/>
            <person name="Murphy C."/>
            <person name="Pearson M."/>
            <person name="Poon T.W."/>
            <person name="Priest M."/>
            <person name="Roberts A."/>
            <person name="Saif S."/>
            <person name="Shea T."/>
            <person name="Sykes S."/>
            <person name="Wortman J."/>
            <person name="Nusbaum C."/>
            <person name="Birren B."/>
        </authorList>
    </citation>
    <scope>NUCLEOTIDE SEQUENCE [LARGE SCALE GENOMIC DNA]</scope>
    <source>
        <strain evidence="1">NJM9701</strain>
    </source>
</reference>
<gene>
    <name evidence="1" type="ORF">H310_06699</name>
</gene>
<dbReference type="EMBL" id="KI913963">
    <property type="protein sequence ID" value="ETW01075.1"/>
    <property type="molecule type" value="Genomic_DNA"/>
</dbReference>
<dbReference type="EMBL" id="KI913963">
    <property type="protein sequence ID" value="ETW01074.1"/>
    <property type="molecule type" value="Genomic_DNA"/>
</dbReference>
<dbReference type="VEuPathDB" id="FungiDB:H310_06699"/>
<protein>
    <submittedName>
        <fullName evidence="1">Uncharacterized protein</fullName>
    </submittedName>
</protein>
<proteinExistence type="predicted"/>
<dbReference type="AlphaFoldDB" id="A0A024U4B6"/>
<organism evidence="1">
    <name type="scientific">Aphanomyces invadans</name>
    <dbReference type="NCBI Taxonomy" id="157072"/>
    <lineage>
        <taxon>Eukaryota</taxon>
        <taxon>Sar</taxon>
        <taxon>Stramenopiles</taxon>
        <taxon>Oomycota</taxon>
        <taxon>Saprolegniomycetes</taxon>
        <taxon>Saprolegniales</taxon>
        <taxon>Verrucalvaceae</taxon>
        <taxon>Aphanomyces</taxon>
    </lineage>
</organism>
<dbReference type="GeneID" id="20083749"/>